<evidence type="ECO:0000313" key="1">
    <source>
        <dbReference type="EMBL" id="RHN46344.1"/>
    </source>
</evidence>
<dbReference type="AlphaFoldDB" id="A0A396H3P7"/>
<dbReference type="Proteomes" id="UP000265566">
    <property type="component" value="Chromosome 7"/>
</dbReference>
<dbReference type="PANTHER" id="PTHR33103">
    <property type="entry name" value="OS01G0153900 PROTEIN"/>
    <property type="match status" value="1"/>
</dbReference>
<dbReference type="PANTHER" id="PTHR33103:SF27">
    <property type="entry name" value="OS04G0594700 PROTEIN"/>
    <property type="match status" value="1"/>
</dbReference>
<evidence type="ECO:0008006" key="2">
    <source>
        <dbReference type="Google" id="ProtNLM"/>
    </source>
</evidence>
<accession>A0A396H3P7</accession>
<proteinExistence type="predicted"/>
<comment type="caution">
    <text evidence="1">The sequence shown here is derived from an EMBL/GenBank/DDBJ whole genome shotgun (WGS) entry which is preliminary data.</text>
</comment>
<sequence length="153" mass="17428">MTGQVDKVTLRVLVDKEKNKVLFTEADKDFVDVLLSFLTLPLGTIAGIVDKESNIEAVRFGSISSLYQSVSVLDQQYLHSQICKEMLLNPINRSGAYCRNMKLNIDNTEPLKSFYLCENVACKIENRSCLSYYMNQKCICGKLLNREKNPDFE</sequence>
<protein>
    <recommendedName>
        <fullName evidence="2">DUF674 family protein</fullName>
    </recommendedName>
</protein>
<dbReference type="EMBL" id="PSQE01000007">
    <property type="protein sequence ID" value="RHN46344.1"/>
    <property type="molecule type" value="Genomic_DNA"/>
</dbReference>
<name>A0A396H3P7_MEDTR</name>
<dbReference type="Gramene" id="rna40825">
    <property type="protein sequence ID" value="RHN46344.1"/>
    <property type="gene ID" value="gene40825"/>
</dbReference>
<gene>
    <name evidence="1" type="ORF">MtrunA17_Chr7g0241231</name>
</gene>
<organism evidence="1">
    <name type="scientific">Medicago truncatula</name>
    <name type="common">Barrel medic</name>
    <name type="synonym">Medicago tribuloides</name>
    <dbReference type="NCBI Taxonomy" id="3880"/>
    <lineage>
        <taxon>Eukaryota</taxon>
        <taxon>Viridiplantae</taxon>
        <taxon>Streptophyta</taxon>
        <taxon>Embryophyta</taxon>
        <taxon>Tracheophyta</taxon>
        <taxon>Spermatophyta</taxon>
        <taxon>Magnoliopsida</taxon>
        <taxon>eudicotyledons</taxon>
        <taxon>Gunneridae</taxon>
        <taxon>Pentapetalae</taxon>
        <taxon>rosids</taxon>
        <taxon>fabids</taxon>
        <taxon>Fabales</taxon>
        <taxon>Fabaceae</taxon>
        <taxon>Papilionoideae</taxon>
        <taxon>50 kb inversion clade</taxon>
        <taxon>NPAAA clade</taxon>
        <taxon>Hologalegina</taxon>
        <taxon>IRL clade</taxon>
        <taxon>Trifolieae</taxon>
        <taxon>Medicago</taxon>
    </lineage>
</organism>
<dbReference type="InterPro" id="IPR007750">
    <property type="entry name" value="DUF674"/>
</dbReference>
<reference evidence="1" key="1">
    <citation type="journal article" date="2018" name="Nat. Plants">
        <title>Whole-genome landscape of Medicago truncatula symbiotic genes.</title>
        <authorList>
            <person name="Pecrix Y."/>
            <person name="Gamas P."/>
            <person name="Carrere S."/>
        </authorList>
    </citation>
    <scope>NUCLEOTIDE SEQUENCE</scope>
    <source>
        <tissue evidence="1">Leaves</tissue>
    </source>
</reference>
<dbReference type="Pfam" id="PF05056">
    <property type="entry name" value="DUF674"/>
    <property type="match status" value="1"/>
</dbReference>